<dbReference type="SMART" id="SM00255">
    <property type="entry name" value="TIR"/>
    <property type="match status" value="1"/>
</dbReference>
<accession>V4AIR9</accession>
<comment type="subcellular location">
    <subcellularLocation>
        <location evidence="1">Membrane</location>
    </subcellularLocation>
</comment>
<keyword evidence="2" id="KW-0812">Transmembrane</keyword>
<evidence type="ECO:0000256" key="5">
    <source>
        <dbReference type="ARBA" id="ARBA00023136"/>
    </source>
</evidence>
<dbReference type="PROSITE" id="PS50104">
    <property type="entry name" value="TIR"/>
    <property type="match status" value="1"/>
</dbReference>
<dbReference type="GeneID" id="20252281"/>
<evidence type="ECO:0000256" key="2">
    <source>
        <dbReference type="ARBA" id="ARBA00022692"/>
    </source>
</evidence>
<name>V4AIR9_LOTGI</name>
<keyword evidence="5" id="KW-0472">Membrane</keyword>
<gene>
    <name evidence="7" type="ORF">LOTGIDRAFT_77467</name>
</gene>
<dbReference type="GO" id="GO:0007165">
    <property type="term" value="P:signal transduction"/>
    <property type="evidence" value="ECO:0007669"/>
    <property type="project" value="InterPro"/>
</dbReference>
<dbReference type="KEGG" id="lgi:LOTGIDRAFT_77467"/>
<evidence type="ECO:0000256" key="4">
    <source>
        <dbReference type="ARBA" id="ARBA00022989"/>
    </source>
</evidence>
<sequence>DSSQPKNREGFSHDFFVIYSDKDREWVVHSLMNRLENIKNFKGFLDHRDFTPGLTILENIEKAISNSYKSIFVISPNFLNSHWCQHESQAALTSALNKKSRFSVIPIIKD</sequence>
<dbReference type="OMA" id="KSNFCHA"/>
<feature type="non-terminal residue" evidence="7">
    <location>
        <position position="1"/>
    </location>
</feature>
<dbReference type="GO" id="GO:0005886">
    <property type="term" value="C:plasma membrane"/>
    <property type="evidence" value="ECO:0007669"/>
    <property type="project" value="TreeGrafter"/>
</dbReference>
<evidence type="ECO:0000256" key="3">
    <source>
        <dbReference type="ARBA" id="ARBA00022729"/>
    </source>
</evidence>
<evidence type="ECO:0000313" key="7">
    <source>
        <dbReference type="EMBL" id="ESO96907.1"/>
    </source>
</evidence>
<dbReference type="Proteomes" id="UP000030746">
    <property type="component" value="Unassembled WGS sequence"/>
</dbReference>
<keyword evidence="8" id="KW-1185">Reference proteome</keyword>
<dbReference type="RefSeq" id="XP_009052282.1">
    <property type="nucleotide sequence ID" value="XM_009054034.1"/>
</dbReference>
<dbReference type="InterPro" id="IPR000157">
    <property type="entry name" value="TIR_dom"/>
</dbReference>
<keyword evidence="3" id="KW-0732">Signal</keyword>
<dbReference type="GO" id="GO:0038023">
    <property type="term" value="F:signaling receptor activity"/>
    <property type="evidence" value="ECO:0007669"/>
    <property type="project" value="TreeGrafter"/>
</dbReference>
<dbReference type="Gene3D" id="3.40.50.10140">
    <property type="entry name" value="Toll/interleukin-1 receptor homology (TIR) domain"/>
    <property type="match status" value="1"/>
</dbReference>
<dbReference type="EMBL" id="KB201362">
    <property type="protein sequence ID" value="ESO96907.1"/>
    <property type="molecule type" value="Genomic_DNA"/>
</dbReference>
<evidence type="ECO:0000313" key="8">
    <source>
        <dbReference type="Proteomes" id="UP000030746"/>
    </source>
</evidence>
<dbReference type="STRING" id="225164.V4AIR9"/>
<dbReference type="CTD" id="20252281"/>
<dbReference type="PANTHER" id="PTHR24365:SF541">
    <property type="entry name" value="PROTEIN TOLL-RELATED"/>
    <property type="match status" value="1"/>
</dbReference>
<reference evidence="7 8" key="1">
    <citation type="journal article" date="2013" name="Nature">
        <title>Insights into bilaterian evolution from three spiralian genomes.</title>
        <authorList>
            <person name="Simakov O."/>
            <person name="Marletaz F."/>
            <person name="Cho S.J."/>
            <person name="Edsinger-Gonzales E."/>
            <person name="Havlak P."/>
            <person name="Hellsten U."/>
            <person name="Kuo D.H."/>
            <person name="Larsson T."/>
            <person name="Lv J."/>
            <person name="Arendt D."/>
            <person name="Savage R."/>
            <person name="Osoegawa K."/>
            <person name="de Jong P."/>
            <person name="Grimwood J."/>
            <person name="Chapman J.A."/>
            <person name="Shapiro H."/>
            <person name="Aerts A."/>
            <person name="Otillar R.P."/>
            <person name="Terry A.Y."/>
            <person name="Boore J.L."/>
            <person name="Grigoriev I.V."/>
            <person name="Lindberg D.R."/>
            <person name="Seaver E.C."/>
            <person name="Weisblat D.A."/>
            <person name="Putnam N.H."/>
            <person name="Rokhsar D.S."/>
        </authorList>
    </citation>
    <scope>NUCLEOTIDE SEQUENCE [LARGE SCALE GENOMIC DNA]</scope>
</reference>
<keyword evidence="4" id="KW-1133">Transmembrane helix</keyword>
<dbReference type="Pfam" id="PF01582">
    <property type="entry name" value="TIR"/>
    <property type="match status" value="1"/>
</dbReference>
<dbReference type="SUPFAM" id="SSF52200">
    <property type="entry name" value="Toll/Interleukin receptor TIR domain"/>
    <property type="match status" value="1"/>
</dbReference>
<feature type="domain" description="TIR" evidence="6">
    <location>
        <begin position="11"/>
        <end position="110"/>
    </location>
</feature>
<dbReference type="InterPro" id="IPR035897">
    <property type="entry name" value="Toll_tir_struct_dom_sf"/>
</dbReference>
<dbReference type="PANTHER" id="PTHR24365">
    <property type="entry name" value="TOLL-LIKE RECEPTOR"/>
    <property type="match status" value="1"/>
</dbReference>
<dbReference type="HOGENOM" id="CLU_053932_3_1_1"/>
<dbReference type="AlphaFoldDB" id="V4AIR9"/>
<feature type="non-terminal residue" evidence="7">
    <location>
        <position position="110"/>
    </location>
</feature>
<proteinExistence type="predicted"/>
<evidence type="ECO:0000256" key="1">
    <source>
        <dbReference type="ARBA" id="ARBA00004370"/>
    </source>
</evidence>
<evidence type="ECO:0000259" key="6">
    <source>
        <dbReference type="PROSITE" id="PS50104"/>
    </source>
</evidence>
<organism evidence="7 8">
    <name type="scientific">Lottia gigantea</name>
    <name type="common">Giant owl limpet</name>
    <dbReference type="NCBI Taxonomy" id="225164"/>
    <lineage>
        <taxon>Eukaryota</taxon>
        <taxon>Metazoa</taxon>
        <taxon>Spiralia</taxon>
        <taxon>Lophotrochozoa</taxon>
        <taxon>Mollusca</taxon>
        <taxon>Gastropoda</taxon>
        <taxon>Patellogastropoda</taxon>
        <taxon>Lottioidea</taxon>
        <taxon>Lottiidae</taxon>
        <taxon>Lottia</taxon>
    </lineage>
</organism>
<dbReference type="OrthoDB" id="6092250at2759"/>
<protein>
    <recommendedName>
        <fullName evidence="6">TIR domain-containing protein</fullName>
    </recommendedName>
</protein>